<sequence length="218" mass="25985">MNIKKYMSSITKKTEMERQKFLSYPVNWNIGYIEKWQRMQSGGGEYQKTLEIGAGTLNQLDFERTNIYDIVEPFQKLFQDSTNLKYVRNIYSDISNVCNKKYDRITSVACFEHIENLPEVVVKVTELLEPNGKLCISIPNEGRFLWKFSYTITTRREFEKRFGLKYEALMRYEHINTADEIEQVLKYYFKKVKMSLFGVGKTFSFYRYYECSDPSKHI</sequence>
<evidence type="ECO:0008006" key="3">
    <source>
        <dbReference type="Google" id="ProtNLM"/>
    </source>
</evidence>
<dbReference type="HOGENOM" id="CLU_096789_0_0_9"/>
<organism evidence="1 2">
    <name type="scientific">Eubacterium plexicaudatum ASF492</name>
    <dbReference type="NCBI Taxonomy" id="1235802"/>
    <lineage>
        <taxon>Bacteria</taxon>
        <taxon>Bacillati</taxon>
        <taxon>Bacillota</taxon>
        <taxon>Clostridia</taxon>
        <taxon>Eubacteriales</taxon>
        <taxon>Eubacteriaceae</taxon>
        <taxon>Eubacterium</taxon>
    </lineage>
</organism>
<dbReference type="AlphaFoldDB" id="N2ACI5"/>
<evidence type="ECO:0000313" key="2">
    <source>
        <dbReference type="Proteomes" id="UP000012589"/>
    </source>
</evidence>
<comment type="caution">
    <text evidence="1">The sequence shown here is derived from an EMBL/GenBank/DDBJ whole genome shotgun (WGS) entry which is preliminary data.</text>
</comment>
<proteinExistence type="predicted"/>
<dbReference type="SUPFAM" id="SSF53335">
    <property type="entry name" value="S-adenosyl-L-methionine-dependent methyltransferases"/>
    <property type="match status" value="1"/>
</dbReference>
<evidence type="ECO:0000313" key="1">
    <source>
        <dbReference type="EMBL" id="EMZ25731.1"/>
    </source>
</evidence>
<dbReference type="EMBL" id="AQFT01000087">
    <property type="protein sequence ID" value="EMZ25731.1"/>
    <property type="molecule type" value="Genomic_DNA"/>
</dbReference>
<keyword evidence="2" id="KW-1185">Reference proteome</keyword>
<dbReference type="Pfam" id="PF13489">
    <property type="entry name" value="Methyltransf_23"/>
    <property type="match status" value="1"/>
</dbReference>
<dbReference type="InterPro" id="IPR029063">
    <property type="entry name" value="SAM-dependent_MTases_sf"/>
</dbReference>
<dbReference type="Proteomes" id="UP000012589">
    <property type="component" value="Unassembled WGS sequence"/>
</dbReference>
<reference evidence="1 2" key="1">
    <citation type="journal article" date="2014" name="Genome Announc.">
        <title>Draft genome sequences of the altered schaedler flora, a defined bacterial community from gnotobiotic mice.</title>
        <authorList>
            <person name="Wannemuehler M.J."/>
            <person name="Overstreet A.M."/>
            <person name="Ward D.V."/>
            <person name="Phillips G.J."/>
        </authorList>
    </citation>
    <scope>NUCLEOTIDE SEQUENCE [LARGE SCALE GENOMIC DNA]</scope>
    <source>
        <strain evidence="1 2">ASF492</strain>
    </source>
</reference>
<name>N2ACI5_9FIRM</name>
<protein>
    <recommendedName>
        <fullName evidence="3">Methyltransferase type 11 domain-containing protein</fullName>
    </recommendedName>
</protein>
<dbReference type="eggNOG" id="COG2230">
    <property type="taxonomic scope" value="Bacteria"/>
</dbReference>
<gene>
    <name evidence="1" type="ORF">C823_02747</name>
</gene>
<dbReference type="Gene3D" id="3.40.50.150">
    <property type="entry name" value="Vaccinia Virus protein VP39"/>
    <property type="match status" value="1"/>
</dbReference>
<dbReference type="STRING" id="1235802.C823_02747"/>
<dbReference type="PATRIC" id="fig|1235802.3.peg.2901"/>
<accession>N2ACI5</accession>